<name>A0A081P0J2_9BACL</name>
<dbReference type="InterPro" id="IPR004360">
    <property type="entry name" value="Glyas_Fos-R_dOase_dom"/>
</dbReference>
<dbReference type="RefSeq" id="WP_036686511.1">
    <property type="nucleotide sequence ID" value="NZ_JNVM01000017.1"/>
</dbReference>
<dbReference type="eggNOG" id="COG2764">
    <property type="taxonomic scope" value="Bacteria"/>
</dbReference>
<dbReference type="PANTHER" id="PTHR33990">
    <property type="entry name" value="PROTEIN YJDN-RELATED"/>
    <property type="match status" value="1"/>
</dbReference>
<dbReference type="Proteomes" id="UP000028123">
    <property type="component" value="Unassembled WGS sequence"/>
</dbReference>
<dbReference type="InterPro" id="IPR029068">
    <property type="entry name" value="Glyas_Bleomycin-R_OHBP_Dase"/>
</dbReference>
<sequence>MKANLTPFISSEDARAQAELYLQALGGEIQSTITFGEIPGTPEEHKDKVMYMAMTVAGGNVLFMSDSFGPVSTNGGIAMALSFGDEGEAREAYANLGKGGTDKYPFTLQPWGAYYGEVVDKFGITWQIVKQGQ</sequence>
<dbReference type="Gene3D" id="3.10.180.10">
    <property type="entry name" value="2,3-Dihydroxybiphenyl 1,2-Dioxygenase, domain 1"/>
    <property type="match status" value="1"/>
</dbReference>
<dbReference type="OrthoDB" id="9795306at2"/>
<reference evidence="2 3" key="1">
    <citation type="submission" date="2014-06" db="EMBL/GenBank/DDBJ databases">
        <title>Draft genome sequence of Paenibacillus sp. MSt1.</title>
        <authorList>
            <person name="Aw Y.K."/>
            <person name="Ong K.S."/>
            <person name="Gan H.M."/>
            <person name="Lee S.M."/>
        </authorList>
    </citation>
    <scope>NUCLEOTIDE SEQUENCE [LARGE SCALE GENOMIC DNA]</scope>
    <source>
        <strain evidence="2 3">MSt1</strain>
    </source>
</reference>
<protein>
    <submittedName>
        <fullName evidence="2">Glyoxalase</fullName>
    </submittedName>
</protein>
<gene>
    <name evidence="2" type="ORF">ET33_11020</name>
</gene>
<proteinExistence type="predicted"/>
<dbReference type="PANTHER" id="PTHR33990:SF1">
    <property type="entry name" value="PROTEIN YJDN"/>
    <property type="match status" value="1"/>
</dbReference>
<evidence type="ECO:0000259" key="1">
    <source>
        <dbReference type="Pfam" id="PF00903"/>
    </source>
</evidence>
<keyword evidence="3" id="KW-1185">Reference proteome</keyword>
<evidence type="ECO:0000313" key="3">
    <source>
        <dbReference type="Proteomes" id="UP000028123"/>
    </source>
</evidence>
<accession>A0A081P0J2</accession>
<comment type="caution">
    <text evidence="2">The sequence shown here is derived from an EMBL/GenBank/DDBJ whole genome shotgun (WGS) entry which is preliminary data.</text>
</comment>
<dbReference type="EMBL" id="JNVM01000017">
    <property type="protein sequence ID" value="KEQ24215.1"/>
    <property type="molecule type" value="Genomic_DNA"/>
</dbReference>
<dbReference type="SUPFAM" id="SSF54593">
    <property type="entry name" value="Glyoxalase/Bleomycin resistance protein/Dihydroxybiphenyl dioxygenase"/>
    <property type="match status" value="1"/>
</dbReference>
<dbReference type="Pfam" id="PF00903">
    <property type="entry name" value="Glyoxalase"/>
    <property type="match status" value="1"/>
</dbReference>
<organism evidence="2 3">
    <name type="scientific">Paenibacillus tyrfis</name>
    <dbReference type="NCBI Taxonomy" id="1501230"/>
    <lineage>
        <taxon>Bacteria</taxon>
        <taxon>Bacillati</taxon>
        <taxon>Bacillota</taxon>
        <taxon>Bacilli</taxon>
        <taxon>Bacillales</taxon>
        <taxon>Paenibacillaceae</taxon>
        <taxon>Paenibacillus</taxon>
    </lineage>
</organism>
<dbReference type="AlphaFoldDB" id="A0A081P0J2"/>
<evidence type="ECO:0000313" key="2">
    <source>
        <dbReference type="EMBL" id="KEQ24215.1"/>
    </source>
</evidence>
<feature type="domain" description="Glyoxalase/fosfomycin resistance/dioxygenase" evidence="1">
    <location>
        <begin position="11"/>
        <end position="128"/>
    </location>
</feature>